<organism evidence="1 2">
    <name type="scientific">Paragonimus westermani</name>
    <dbReference type="NCBI Taxonomy" id="34504"/>
    <lineage>
        <taxon>Eukaryota</taxon>
        <taxon>Metazoa</taxon>
        <taxon>Spiralia</taxon>
        <taxon>Lophotrochozoa</taxon>
        <taxon>Platyhelminthes</taxon>
        <taxon>Trematoda</taxon>
        <taxon>Digenea</taxon>
        <taxon>Plagiorchiida</taxon>
        <taxon>Troglotremata</taxon>
        <taxon>Troglotrematidae</taxon>
        <taxon>Paragonimus</taxon>
    </lineage>
</organism>
<dbReference type="EMBL" id="QNGE01001225">
    <property type="protein sequence ID" value="KAA3678092.1"/>
    <property type="molecule type" value="Genomic_DNA"/>
</dbReference>
<dbReference type="InterPro" id="IPR043502">
    <property type="entry name" value="DNA/RNA_pol_sf"/>
</dbReference>
<evidence type="ECO:0008006" key="3">
    <source>
        <dbReference type="Google" id="ProtNLM"/>
    </source>
</evidence>
<comment type="caution">
    <text evidence="1">The sequence shown here is derived from an EMBL/GenBank/DDBJ whole genome shotgun (WGS) entry which is preliminary data.</text>
</comment>
<gene>
    <name evidence="1" type="ORF">DEA37_0010982</name>
</gene>
<dbReference type="Pfam" id="PF05380">
    <property type="entry name" value="Peptidase_A17"/>
    <property type="match status" value="1"/>
</dbReference>
<evidence type="ECO:0000313" key="2">
    <source>
        <dbReference type="Proteomes" id="UP000324629"/>
    </source>
</evidence>
<sequence>MFLQVRIPEKDRGAFRFLWWADGNLGVHPAEYQMSAHPFGAKSSPFCTNFALRQTADDYGHLFDDMTKRTVKDNFYVDDCLMSLRDVEVAKRFVTQVCGLLQKGGFRLRKWVSNSREAVDTIPLSERADPLREIRTEPLPFGLTLVKRLLQALCQEGLGWDEPVSAVNQRKWEDWYSGLRNLSDLRVPRRIRPDKTVDPESVELHVFYDASEVGYGAVVYVCFCTVNGERCPSLLFAKSRVALLKAISIPRLELVAAVLAVRVYELLTTNLKSMFTRVYVRDGLALSPNHILLLRDNQGICPDQTTLQLFKHRWK</sequence>
<dbReference type="SUPFAM" id="SSF56672">
    <property type="entry name" value="DNA/RNA polymerases"/>
    <property type="match status" value="1"/>
</dbReference>
<accession>A0A5J4NRB3</accession>
<evidence type="ECO:0000313" key="1">
    <source>
        <dbReference type="EMBL" id="KAA3678092.1"/>
    </source>
</evidence>
<keyword evidence="2" id="KW-1185">Reference proteome</keyword>
<proteinExistence type="predicted"/>
<name>A0A5J4NRB3_9TREM</name>
<reference evidence="1 2" key="1">
    <citation type="journal article" date="2019" name="Gigascience">
        <title>Whole-genome sequence of the oriental lung fluke Paragonimus westermani.</title>
        <authorList>
            <person name="Oey H."/>
            <person name="Zakrzewski M."/>
            <person name="Narain K."/>
            <person name="Devi K.R."/>
            <person name="Agatsuma T."/>
            <person name="Nawaratna S."/>
            <person name="Gobert G.N."/>
            <person name="Jones M.K."/>
            <person name="Ragan M.A."/>
            <person name="McManus D.P."/>
            <person name="Krause L."/>
        </authorList>
    </citation>
    <scope>NUCLEOTIDE SEQUENCE [LARGE SCALE GENOMIC DNA]</scope>
    <source>
        <strain evidence="1 2">IND2009</strain>
    </source>
</reference>
<dbReference type="PANTHER" id="PTHR47331">
    <property type="entry name" value="PHD-TYPE DOMAIN-CONTAINING PROTEIN"/>
    <property type="match status" value="1"/>
</dbReference>
<dbReference type="InterPro" id="IPR008042">
    <property type="entry name" value="Retrotrans_Pao"/>
</dbReference>
<dbReference type="Proteomes" id="UP000324629">
    <property type="component" value="Unassembled WGS sequence"/>
</dbReference>
<protein>
    <recommendedName>
        <fullName evidence="3">Reverse transcriptase domain-containing protein</fullName>
    </recommendedName>
</protein>
<dbReference type="AlphaFoldDB" id="A0A5J4NRB3"/>